<keyword evidence="2" id="KW-1185">Reference proteome</keyword>
<organism evidence="1 2">
    <name type="scientific">Pluteus cervinus</name>
    <dbReference type="NCBI Taxonomy" id="181527"/>
    <lineage>
        <taxon>Eukaryota</taxon>
        <taxon>Fungi</taxon>
        <taxon>Dikarya</taxon>
        <taxon>Basidiomycota</taxon>
        <taxon>Agaricomycotina</taxon>
        <taxon>Agaricomycetes</taxon>
        <taxon>Agaricomycetidae</taxon>
        <taxon>Agaricales</taxon>
        <taxon>Pluteineae</taxon>
        <taxon>Pluteaceae</taxon>
        <taxon>Pluteus</taxon>
    </lineage>
</organism>
<accession>A0ACD3BEU8</accession>
<sequence length="797" mass="86095">MYHHYPSNANAFYGYPSAHTTSFSAYPQHPHTTTTYVPAAPQPVNPRERYLAAIAEARAAEAEYLGAQAKAQAARQEEEAMLRRRLAELQRQREEDLLLRSRPNPGNAVGRHPGGVATPSYHHPQFGYPAPVVTVEPARELVSPEVMLCQPQACQPVYAPARHARAQAAPEPVNVGALEQFIHALQPQSQAQPRRRHGSRFERVHHHQQQPSQPAHSLEDFLAALAPIARPQQEPVQTVSTRVAPTQPTLNDFLSSLFNPAGPQPVLTPAAPQPSRRAHKVEQQQAVEASNAEALIKAFYDNLLKEVNQVESAPSTSAAPRAPQPEVKKTQATEVAPVGSSENPLVVNSLEQLGQILNAVMHGQLPQEFKGEPTKNAAASSSSSKVRPQSVQTTSEPVKGPSAPVNVRQPSTTESTLKQQLEARLNDEYASEVRDTIQAILLSLTDHSSPPATASRSSSPDGSVKGKGKAAEDTPKSITSRDVLEALKSVNNLDKAFRAVEGDFAFPAELDFVEDASTSQSATSALSFASRNQPVRFYEQALGALLGQLDAIESFGNDELRSRRKEVVDRVEKALEDLERDVAGRYKAHRARELKKRDASAPSTPVEAFSEAAETVEEVFVDASAEVASLPKSPKSSPIVEEEDESETASSVGSNDDLKPYEVVLDDTAVSPAPSSPSLSAVEVVEEPQNLELGPEVIEGTFAPVSEAPIVDETIAQPEAIPVQEPEFIVEETPSESAESVVTIRPSSPSPTSSNEPESEGFLIDEGARTTEETNAKGRPAYKDHDDASSDWSEIDG</sequence>
<reference evidence="1 2" key="1">
    <citation type="journal article" date="2019" name="Nat. Ecol. Evol.">
        <title>Megaphylogeny resolves global patterns of mushroom evolution.</title>
        <authorList>
            <person name="Varga T."/>
            <person name="Krizsan K."/>
            <person name="Foldi C."/>
            <person name="Dima B."/>
            <person name="Sanchez-Garcia M."/>
            <person name="Sanchez-Ramirez S."/>
            <person name="Szollosi G.J."/>
            <person name="Szarkandi J.G."/>
            <person name="Papp V."/>
            <person name="Albert L."/>
            <person name="Andreopoulos W."/>
            <person name="Angelini C."/>
            <person name="Antonin V."/>
            <person name="Barry K.W."/>
            <person name="Bougher N.L."/>
            <person name="Buchanan P."/>
            <person name="Buyck B."/>
            <person name="Bense V."/>
            <person name="Catcheside P."/>
            <person name="Chovatia M."/>
            <person name="Cooper J."/>
            <person name="Damon W."/>
            <person name="Desjardin D."/>
            <person name="Finy P."/>
            <person name="Geml J."/>
            <person name="Haridas S."/>
            <person name="Hughes K."/>
            <person name="Justo A."/>
            <person name="Karasinski D."/>
            <person name="Kautmanova I."/>
            <person name="Kiss B."/>
            <person name="Kocsube S."/>
            <person name="Kotiranta H."/>
            <person name="LaButti K.M."/>
            <person name="Lechner B.E."/>
            <person name="Liimatainen K."/>
            <person name="Lipzen A."/>
            <person name="Lukacs Z."/>
            <person name="Mihaltcheva S."/>
            <person name="Morgado L.N."/>
            <person name="Niskanen T."/>
            <person name="Noordeloos M.E."/>
            <person name="Ohm R.A."/>
            <person name="Ortiz-Santana B."/>
            <person name="Ovrebo C."/>
            <person name="Racz N."/>
            <person name="Riley R."/>
            <person name="Savchenko A."/>
            <person name="Shiryaev A."/>
            <person name="Soop K."/>
            <person name="Spirin V."/>
            <person name="Szebenyi C."/>
            <person name="Tomsovsky M."/>
            <person name="Tulloss R.E."/>
            <person name="Uehling J."/>
            <person name="Grigoriev I.V."/>
            <person name="Vagvolgyi C."/>
            <person name="Papp T."/>
            <person name="Martin F.M."/>
            <person name="Miettinen O."/>
            <person name="Hibbett D.S."/>
            <person name="Nagy L.G."/>
        </authorList>
    </citation>
    <scope>NUCLEOTIDE SEQUENCE [LARGE SCALE GENOMIC DNA]</scope>
    <source>
        <strain evidence="1 2">NL-1719</strain>
    </source>
</reference>
<evidence type="ECO:0000313" key="2">
    <source>
        <dbReference type="Proteomes" id="UP000308600"/>
    </source>
</evidence>
<proteinExistence type="predicted"/>
<dbReference type="EMBL" id="ML208259">
    <property type="protein sequence ID" value="TFK76720.1"/>
    <property type="molecule type" value="Genomic_DNA"/>
</dbReference>
<gene>
    <name evidence="1" type="ORF">BDN72DRAFT_953252</name>
</gene>
<protein>
    <submittedName>
        <fullName evidence="1">Uncharacterized protein</fullName>
    </submittedName>
</protein>
<name>A0ACD3BEU8_9AGAR</name>
<evidence type="ECO:0000313" key="1">
    <source>
        <dbReference type="EMBL" id="TFK76720.1"/>
    </source>
</evidence>
<dbReference type="Proteomes" id="UP000308600">
    <property type="component" value="Unassembled WGS sequence"/>
</dbReference>